<evidence type="ECO:0000256" key="1">
    <source>
        <dbReference type="SAM" id="MobiDB-lite"/>
    </source>
</evidence>
<feature type="compositionally biased region" description="Polar residues" evidence="1">
    <location>
        <begin position="245"/>
        <end position="258"/>
    </location>
</feature>
<gene>
    <name evidence="2" type="ORF">HYC85_029338</name>
</gene>
<dbReference type="Proteomes" id="UP000593564">
    <property type="component" value="Unassembled WGS sequence"/>
</dbReference>
<dbReference type="AlphaFoldDB" id="A0A7J7FYD9"/>
<proteinExistence type="predicted"/>
<keyword evidence="3" id="KW-1185">Reference proteome</keyword>
<feature type="region of interest" description="Disordered" evidence="1">
    <location>
        <begin position="245"/>
        <end position="270"/>
    </location>
</feature>
<feature type="compositionally biased region" description="Polar residues" evidence="1">
    <location>
        <begin position="355"/>
        <end position="365"/>
    </location>
</feature>
<organism evidence="2 3">
    <name type="scientific">Camellia sinensis</name>
    <name type="common">Tea plant</name>
    <name type="synonym">Thea sinensis</name>
    <dbReference type="NCBI Taxonomy" id="4442"/>
    <lineage>
        <taxon>Eukaryota</taxon>
        <taxon>Viridiplantae</taxon>
        <taxon>Streptophyta</taxon>
        <taxon>Embryophyta</taxon>
        <taxon>Tracheophyta</taxon>
        <taxon>Spermatophyta</taxon>
        <taxon>Magnoliopsida</taxon>
        <taxon>eudicotyledons</taxon>
        <taxon>Gunneridae</taxon>
        <taxon>Pentapetalae</taxon>
        <taxon>asterids</taxon>
        <taxon>Ericales</taxon>
        <taxon>Theaceae</taxon>
        <taxon>Camellia</taxon>
    </lineage>
</organism>
<comment type="caution">
    <text evidence="2">The sequence shown here is derived from an EMBL/GenBank/DDBJ whole genome shotgun (WGS) entry which is preliminary data.</text>
</comment>
<protein>
    <submittedName>
        <fullName evidence="2">Uncharacterized protein</fullName>
    </submittedName>
</protein>
<accession>A0A7J7FYD9</accession>
<sequence>MLCLALCCCDLQILQEHSADRQCKVPAGNQFSADSLILCRWPHTTAGGNSIQPVALLSIQGSIPEESTYQFASLNVGPEGTGISTVENQLIENQLSAGISSVLGRVILRNSDQCSESQRVDTEQPAFPLADAGLKMAQNSEEFVVMTTALDQGIALHSEANIGMPLPLRSPVVHPVWAPQLYQAREPTTFELMGMIGDLQRSVADLAYGMSASPPAAPHARSFVPQEPPLLGRIVIELSQPEMASSYGNDMSTPTRTLDQAEARGKDKAKADADPVEQLLWAVEALKAGGMNKQQITAVVAKVVEDASPIPVKGSSSQAESREGPRQARTIPHIPAPAPGKDHKAKVAPADPFASASSKNPQTSKYLPRGRRAFHDLHMPLSRALLILAKNGHLKPLEPRPLPKNLPATHDAALYCAYHQQSGHSTDGCFRLRHEVQDLIDNEVILPPIPTKPVITQLLDFEDTDTARSVLLYRSVSAEGPVMPPTLNETAVAISLSCLLSVQVPEDSNGLTVHLACSPVHRTHCIGLSFSKTTFEHCGNFIMKSSPQRFHSVSVHAMVSISPQSPVANTFQGDCVHISVMAVFVRVRPPPMKTVCRLLRHHPNKGQLSVATSRREPPFKPGATFRCHAGFSKLGAIFHCFRSEVAHLKRVVYLFVCAFPAVSSCRLDTPVEKTPFFPEINRLCSGCCAILYIRLCFDSSRFACIHCIAFHLWRAPFQVELGLICALTFHVEAQFCMCIAPIPRWHDDIVCTVHLRLVEPDGPDSFLCMIISYARLRALSCILPLPSGAYLVCLACLSKSSALSKMGRLWALTFTPVIVMTFEFCQREATVDTPFLTVLKTWTSPFEHSMIIHVRVRLEFPEVSATRLASGSPNSTVLCLILQEHSADRQCKVPTGNQFSADSLILCRWPYTTTGGNSIQPVALLSIQGSIPEVLAASRGVKEGKQRRPMHGGAFPEAIFLFS</sequence>
<evidence type="ECO:0000313" key="2">
    <source>
        <dbReference type="EMBL" id="KAF5933167.1"/>
    </source>
</evidence>
<name>A0A7J7FYD9_CAMSI</name>
<dbReference type="EMBL" id="JACBKZ010000014">
    <property type="protein sequence ID" value="KAF5933167.1"/>
    <property type="molecule type" value="Genomic_DNA"/>
</dbReference>
<feature type="compositionally biased region" description="Basic and acidic residues" evidence="1">
    <location>
        <begin position="259"/>
        <end position="270"/>
    </location>
</feature>
<feature type="region of interest" description="Disordered" evidence="1">
    <location>
        <begin position="310"/>
        <end position="366"/>
    </location>
</feature>
<evidence type="ECO:0000313" key="3">
    <source>
        <dbReference type="Proteomes" id="UP000593564"/>
    </source>
</evidence>
<reference evidence="2 3" key="2">
    <citation type="submission" date="2020-07" db="EMBL/GenBank/DDBJ databases">
        <title>Genome assembly of wild tea tree DASZ reveals pedigree and selection history of tea varieties.</title>
        <authorList>
            <person name="Zhang W."/>
        </authorList>
    </citation>
    <scope>NUCLEOTIDE SEQUENCE [LARGE SCALE GENOMIC DNA]</scope>
    <source>
        <strain evidence="3">cv. G240</strain>
        <tissue evidence="2">Leaf</tissue>
    </source>
</reference>
<reference evidence="3" key="1">
    <citation type="journal article" date="2020" name="Nat. Commun.">
        <title>Genome assembly of wild tea tree DASZ reveals pedigree and selection history of tea varieties.</title>
        <authorList>
            <person name="Zhang W."/>
            <person name="Zhang Y."/>
            <person name="Qiu H."/>
            <person name="Guo Y."/>
            <person name="Wan H."/>
            <person name="Zhang X."/>
            <person name="Scossa F."/>
            <person name="Alseekh S."/>
            <person name="Zhang Q."/>
            <person name="Wang P."/>
            <person name="Xu L."/>
            <person name="Schmidt M.H."/>
            <person name="Jia X."/>
            <person name="Li D."/>
            <person name="Zhu A."/>
            <person name="Guo F."/>
            <person name="Chen W."/>
            <person name="Ni D."/>
            <person name="Usadel B."/>
            <person name="Fernie A.R."/>
            <person name="Wen W."/>
        </authorList>
    </citation>
    <scope>NUCLEOTIDE SEQUENCE [LARGE SCALE GENOMIC DNA]</scope>
    <source>
        <strain evidence="3">cv. G240</strain>
    </source>
</reference>